<evidence type="ECO:0008006" key="3">
    <source>
        <dbReference type="Google" id="ProtNLM"/>
    </source>
</evidence>
<gene>
    <name evidence="1" type="ordered locus">MXAN_4590</name>
</gene>
<dbReference type="Pfam" id="PF14559">
    <property type="entry name" value="TPR_19"/>
    <property type="match status" value="1"/>
</dbReference>
<evidence type="ECO:0000313" key="2">
    <source>
        <dbReference type="Proteomes" id="UP000002402"/>
    </source>
</evidence>
<dbReference type="Gene3D" id="1.25.40.10">
    <property type="entry name" value="Tetratricopeptide repeat domain"/>
    <property type="match status" value="2"/>
</dbReference>
<dbReference type="KEGG" id="mxa:MXAN_4590"/>
<dbReference type="EMBL" id="CP000113">
    <property type="protein sequence ID" value="ABF88498.1"/>
    <property type="molecule type" value="Genomic_DNA"/>
</dbReference>
<sequence length="342" mass="36711">MPERATFAEGWAMRSDLRRLTWACVLLTCGLSLAEPLVGPSVGRGDALLAEGTRLYNKRKHKDAAEVLLQATRANPSLLPAYLGLARARMGAKDVPGACAAYRAYVRSAPDIQDRTKAQRELALCERKLKAARRKKRNKVPPDMTARHVELKAGFFAALEEGRLVGPGAAGETLRTLVSEGYLGTDLGDMAARLSAASQATTNELHQRALAGEALPTARLRESGALFDLARDTGEPSAKAAAQAPFLEGLAALQSGDSTGAQRLFAKAASAAPERTEYRVWRAAALQRAGDLDGALTVLETDLPQDARTDVLRAASAQRKSPEAGARELERILFQRYAPATR</sequence>
<dbReference type="SUPFAM" id="SSF48452">
    <property type="entry name" value="TPR-like"/>
    <property type="match status" value="1"/>
</dbReference>
<protein>
    <recommendedName>
        <fullName evidence="3">Tetratricopeptide repeat protein</fullName>
    </recommendedName>
</protein>
<dbReference type="AlphaFoldDB" id="Q1D3L5"/>
<proteinExistence type="predicted"/>
<keyword evidence="2" id="KW-1185">Reference proteome</keyword>
<reference evidence="1 2" key="1">
    <citation type="journal article" date="2006" name="Proc. Natl. Acad. Sci. U.S.A.">
        <title>Evolution of sensory complexity recorded in a myxobacterial genome.</title>
        <authorList>
            <person name="Goldman B.S."/>
            <person name="Nierman W.C."/>
            <person name="Kaiser D."/>
            <person name="Slater S.C."/>
            <person name="Durkin A.S."/>
            <person name="Eisen J.A."/>
            <person name="Ronning C.M."/>
            <person name="Barbazuk W.B."/>
            <person name="Blanchard M."/>
            <person name="Field C."/>
            <person name="Halling C."/>
            <person name="Hinkle G."/>
            <person name="Iartchuk O."/>
            <person name="Kim H.S."/>
            <person name="Mackenzie C."/>
            <person name="Madupu R."/>
            <person name="Miller N."/>
            <person name="Shvartsbeyn A."/>
            <person name="Sullivan S.A."/>
            <person name="Vaudin M."/>
            <person name="Wiegand R."/>
            <person name="Kaplan H.B."/>
        </authorList>
    </citation>
    <scope>NUCLEOTIDE SEQUENCE [LARGE SCALE GENOMIC DNA]</scope>
    <source>
        <strain evidence="2">DK1622</strain>
    </source>
</reference>
<dbReference type="EnsemblBacteria" id="ABF88498">
    <property type="protein sequence ID" value="ABF88498"/>
    <property type="gene ID" value="MXAN_4590"/>
</dbReference>
<dbReference type="STRING" id="246197.MXAN_4590"/>
<dbReference type="Proteomes" id="UP000002402">
    <property type="component" value="Chromosome"/>
</dbReference>
<name>Q1D3L5_MYXXD</name>
<evidence type="ECO:0000313" key="1">
    <source>
        <dbReference type="EMBL" id="ABF88498.1"/>
    </source>
</evidence>
<dbReference type="Pfam" id="PF13432">
    <property type="entry name" value="TPR_16"/>
    <property type="match status" value="1"/>
</dbReference>
<accession>Q1D3L5</accession>
<dbReference type="InterPro" id="IPR011990">
    <property type="entry name" value="TPR-like_helical_dom_sf"/>
</dbReference>
<organism evidence="1 2">
    <name type="scientific">Myxococcus xanthus (strain DK1622)</name>
    <dbReference type="NCBI Taxonomy" id="246197"/>
    <lineage>
        <taxon>Bacteria</taxon>
        <taxon>Pseudomonadati</taxon>
        <taxon>Myxococcota</taxon>
        <taxon>Myxococcia</taxon>
        <taxon>Myxococcales</taxon>
        <taxon>Cystobacterineae</taxon>
        <taxon>Myxococcaceae</taxon>
        <taxon>Myxococcus</taxon>
    </lineage>
</organism>
<dbReference type="HOGENOM" id="CLU_841522_0_0_7"/>